<dbReference type="EMBL" id="ACDX02000006">
    <property type="protein sequence ID" value="EFC88646.1"/>
    <property type="molecule type" value="Genomic_DNA"/>
</dbReference>
<name>D2ZVQ2_NEIM2</name>
<comment type="caution">
    <text evidence="1">The sequence shown here is derived from an EMBL/GenBank/DDBJ whole genome shotgun (WGS) entry which is preliminary data.</text>
</comment>
<evidence type="ECO:0000313" key="2">
    <source>
        <dbReference type="Proteomes" id="UP000003344"/>
    </source>
</evidence>
<organism evidence="1 2">
    <name type="scientific">Neisseria mucosa (strain ATCC 25996 / DSM 4631 / NCTC 10774 / M26)</name>
    <dbReference type="NCBI Taxonomy" id="546266"/>
    <lineage>
        <taxon>Bacteria</taxon>
        <taxon>Pseudomonadati</taxon>
        <taxon>Pseudomonadota</taxon>
        <taxon>Betaproteobacteria</taxon>
        <taxon>Neisseriales</taxon>
        <taxon>Neisseriaceae</taxon>
        <taxon>Neisseria</taxon>
    </lineage>
</organism>
<proteinExistence type="predicted"/>
<dbReference type="STRING" id="546266.NEIMUCOT_04695"/>
<evidence type="ECO:0000313" key="1">
    <source>
        <dbReference type="EMBL" id="EFC88646.1"/>
    </source>
</evidence>
<reference evidence="1 2" key="1">
    <citation type="submission" date="2009-10" db="EMBL/GenBank/DDBJ databases">
        <authorList>
            <person name="Weinstock G."/>
            <person name="Sodergren E."/>
            <person name="Clifton S."/>
            <person name="Fulton L."/>
            <person name="Fulton B."/>
            <person name="Courtney L."/>
            <person name="Fronick C."/>
            <person name="Harrison M."/>
            <person name="Strong C."/>
            <person name="Farmer C."/>
            <person name="Delahaunty K."/>
            <person name="Markovic C."/>
            <person name="Hall O."/>
            <person name="Minx P."/>
            <person name="Tomlinson C."/>
            <person name="Mitreva M."/>
            <person name="Nelson J."/>
            <person name="Hou S."/>
            <person name="Wollam A."/>
            <person name="Pepin K.H."/>
            <person name="Johnson M."/>
            <person name="Bhonagiri V."/>
            <person name="Nash W.E."/>
            <person name="Warren W."/>
            <person name="Chinwalla A."/>
            <person name="Mardis E.R."/>
            <person name="Wilson R.K."/>
        </authorList>
    </citation>
    <scope>NUCLEOTIDE SEQUENCE [LARGE SCALE GENOMIC DNA]</scope>
    <source>
        <strain evidence="2">ATCC 25996 / DSM 4631 / NCTC 10774 / M26</strain>
    </source>
</reference>
<dbReference type="Proteomes" id="UP000003344">
    <property type="component" value="Unassembled WGS sequence"/>
</dbReference>
<protein>
    <submittedName>
        <fullName evidence="1">Uncharacterized protein</fullName>
    </submittedName>
</protein>
<gene>
    <name evidence="1" type="ORF">NEIMUCOT_04695</name>
</gene>
<accession>D2ZVQ2</accession>
<sequence length="180" mass="20522">MFQHTAARRRLAQPLPSGERKKMFCFNTQPPEGGWLLLGLGVTLVSYVSTHSRPKAAGHDVFPYPIHCTCFNTQPPEGGWMTITRVYIVQSRVSTHSRPKAAGFVTVGLPWFCVCFNTQPPEGGWMMFSFSELNKNCFNTQPPEGGWSMIRRMTSDIFQFQHTAARRRLETGCFITLRWM</sequence>
<dbReference type="AlphaFoldDB" id="D2ZVQ2"/>